<keyword evidence="1" id="KW-0812">Transmembrane</keyword>
<protein>
    <submittedName>
        <fullName evidence="2">Uncharacterized protein</fullName>
    </submittedName>
</protein>
<name>A0A8D8QTN3_9HEMI</name>
<accession>A0A8D8QTN3</accession>
<organism evidence="2">
    <name type="scientific">Cacopsylla melanoneura</name>
    <dbReference type="NCBI Taxonomy" id="428564"/>
    <lineage>
        <taxon>Eukaryota</taxon>
        <taxon>Metazoa</taxon>
        <taxon>Ecdysozoa</taxon>
        <taxon>Arthropoda</taxon>
        <taxon>Hexapoda</taxon>
        <taxon>Insecta</taxon>
        <taxon>Pterygota</taxon>
        <taxon>Neoptera</taxon>
        <taxon>Paraneoptera</taxon>
        <taxon>Hemiptera</taxon>
        <taxon>Sternorrhyncha</taxon>
        <taxon>Psylloidea</taxon>
        <taxon>Psyllidae</taxon>
        <taxon>Psyllinae</taxon>
        <taxon>Cacopsylla</taxon>
    </lineage>
</organism>
<dbReference type="EMBL" id="HBUF01100042">
    <property type="protein sequence ID" value="CAG6637846.1"/>
    <property type="molecule type" value="Transcribed_RNA"/>
</dbReference>
<evidence type="ECO:0000256" key="1">
    <source>
        <dbReference type="SAM" id="Phobius"/>
    </source>
</evidence>
<keyword evidence="1" id="KW-0472">Membrane</keyword>
<evidence type="ECO:0000313" key="2">
    <source>
        <dbReference type="EMBL" id="CAG6637846.1"/>
    </source>
</evidence>
<dbReference type="AlphaFoldDB" id="A0A8D8QTN3"/>
<reference evidence="2" key="1">
    <citation type="submission" date="2021-05" db="EMBL/GenBank/DDBJ databases">
        <authorList>
            <person name="Alioto T."/>
            <person name="Alioto T."/>
            <person name="Gomez Garrido J."/>
        </authorList>
    </citation>
    <scope>NUCLEOTIDE SEQUENCE</scope>
</reference>
<proteinExistence type="predicted"/>
<sequence>MRSSYTPENLVVVRGFPILSISLRLMINVPIVYLLYFIHGKVGHPLEHRHKIETWSFKLDTNLFSWYLLSHPVSRVPWYNEYTIKPEKRGNTSIFISMNGLDERSNIIPSSG</sequence>
<feature type="transmembrane region" description="Helical" evidence="1">
    <location>
        <begin position="16"/>
        <end position="38"/>
    </location>
</feature>
<keyword evidence="1" id="KW-1133">Transmembrane helix</keyword>